<gene>
    <name evidence="2" type="ORF">LWC34_03855</name>
    <name evidence="3" type="ORF">LWC34_12320</name>
    <name evidence="4" type="ORF">LWC34_30490</name>
    <name evidence="5" type="ORF">LWC34_32240</name>
    <name evidence="6" type="ORF">LWC34_44875</name>
    <name evidence="7" type="ORF">LWC34_44885</name>
</gene>
<evidence type="ECO:0000313" key="7">
    <source>
        <dbReference type="EMBL" id="MCE7009894.1"/>
    </source>
</evidence>
<evidence type="ECO:0008006" key="9">
    <source>
        <dbReference type="Google" id="ProtNLM"/>
    </source>
</evidence>
<keyword evidence="8" id="KW-1185">Reference proteome</keyword>
<protein>
    <recommendedName>
        <fullName evidence="9">Transposase</fullName>
    </recommendedName>
</protein>
<dbReference type="EMBL" id="JAJVCN010000003">
    <property type="protein sequence ID" value="MCE7007455.1"/>
    <property type="molecule type" value="Genomic_DNA"/>
</dbReference>
<dbReference type="RefSeq" id="WP_233723013.1">
    <property type="nucleotide sequence ID" value="NZ_JAJVCN010000001.1"/>
</dbReference>
<accession>A0ABS8ZQM4</accession>
<reference evidence="6 8" key="1">
    <citation type="submission" date="2021-12" db="EMBL/GenBank/DDBJ databases">
        <title>Genome sequence of Kibdelosporangium philippinense ATCC 49844.</title>
        <authorList>
            <person name="Fedorov E.A."/>
            <person name="Omeragic M."/>
            <person name="Shalygina K.F."/>
            <person name="Maclea K.S."/>
        </authorList>
    </citation>
    <scope>NUCLEOTIDE SEQUENCE [LARGE SCALE GENOMIC DNA]</scope>
    <source>
        <strain evidence="6 8">ATCC 49844</strain>
    </source>
</reference>
<evidence type="ECO:0000313" key="2">
    <source>
        <dbReference type="EMBL" id="MCE7001969.1"/>
    </source>
</evidence>
<evidence type="ECO:0000313" key="6">
    <source>
        <dbReference type="EMBL" id="MCE7009892.1"/>
    </source>
</evidence>
<organism evidence="6 8">
    <name type="scientific">Kibdelosporangium philippinense</name>
    <dbReference type="NCBI Taxonomy" id="211113"/>
    <lineage>
        <taxon>Bacteria</taxon>
        <taxon>Bacillati</taxon>
        <taxon>Actinomycetota</taxon>
        <taxon>Actinomycetes</taxon>
        <taxon>Pseudonocardiales</taxon>
        <taxon>Pseudonocardiaceae</taxon>
        <taxon>Kibdelosporangium</taxon>
    </lineage>
</organism>
<evidence type="ECO:0000313" key="8">
    <source>
        <dbReference type="Proteomes" id="UP001521150"/>
    </source>
</evidence>
<dbReference type="EMBL" id="JAJVCN010000004">
    <property type="protein sequence ID" value="MCE7009892.1"/>
    <property type="molecule type" value="Genomic_DNA"/>
</dbReference>
<dbReference type="EMBL" id="JAJVCN010000004">
    <property type="protein sequence ID" value="MCE7009894.1"/>
    <property type="molecule type" value="Genomic_DNA"/>
</dbReference>
<sequence>MSTPADDQPIPSTPAGDPAPRPSRRVFSPEYKLAIVTEYENAPNGEKGAILRREGLYSSHIIEWTRARDAAALTSGPADPSTPAKRSKKSAEQIELEKLRRQNEKLRSDLAKTRIALDIMGKAHALLEGLSESAENDEPPRTS</sequence>
<dbReference type="EMBL" id="JAJVCN010000002">
    <property type="protein sequence ID" value="MCE7007123.1"/>
    <property type="molecule type" value="Genomic_DNA"/>
</dbReference>
<evidence type="ECO:0000313" key="4">
    <source>
        <dbReference type="EMBL" id="MCE7007123.1"/>
    </source>
</evidence>
<feature type="region of interest" description="Disordered" evidence="1">
    <location>
        <begin position="71"/>
        <end position="93"/>
    </location>
</feature>
<evidence type="ECO:0000313" key="3">
    <source>
        <dbReference type="EMBL" id="MCE7003605.1"/>
    </source>
</evidence>
<dbReference type="Proteomes" id="UP001521150">
    <property type="component" value="Unassembled WGS sequence"/>
</dbReference>
<dbReference type="SUPFAM" id="SSF46689">
    <property type="entry name" value="Homeodomain-like"/>
    <property type="match status" value="1"/>
</dbReference>
<proteinExistence type="predicted"/>
<dbReference type="InterPro" id="IPR009057">
    <property type="entry name" value="Homeodomain-like_sf"/>
</dbReference>
<dbReference type="EMBL" id="JAJVCN010000001">
    <property type="protein sequence ID" value="MCE7003605.1"/>
    <property type="molecule type" value="Genomic_DNA"/>
</dbReference>
<evidence type="ECO:0000256" key="1">
    <source>
        <dbReference type="SAM" id="MobiDB-lite"/>
    </source>
</evidence>
<comment type="caution">
    <text evidence="6">The sequence shown here is derived from an EMBL/GenBank/DDBJ whole genome shotgun (WGS) entry which is preliminary data.</text>
</comment>
<feature type="region of interest" description="Disordered" evidence="1">
    <location>
        <begin position="1"/>
        <end position="26"/>
    </location>
</feature>
<evidence type="ECO:0000313" key="5">
    <source>
        <dbReference type="EMBL" id="MCE7007455.1"/>
    </source>
</evidence>
<name>A0ABS8ZQM4_9PSEU</name>
<dbReference type="EMBL" id="JAJVCN010000001">
    <property type="protein sequence ID" value="MCE7001969.1"/>
    <property type="molecule type" value="Genomic_DNA"/>
</dbReference>